<dbReference type="InterPro" id="IPR029063">
    <property type="entry name" value="SAM-dependent_MTases_sf"/>
</dbReference>
<dbReference type="OrthoDB" id="1606438at2759"/>
<dbReference type="AlphaFoldDB" id="A0A423X5X8"/>
<feature type="domain" description="O-methyltransferase C-terminal" evidence="4">
    <location>
        <begin position="110"/>
        <end position="314"/>
    </location>
</feature>
<dbReference type="EMBL" id="LKEA01000002">
    <property type="protein sequence ID" value="ROW11335.1"/>
    <property type="molecule type" value="Genomic_DNA"/>
</dbReference>
<name>A0A423X5X8_9PEZI</name>
<comment type="caution">
    <text evidence="5">The sequence shown here is derived from an EMBL/GenBank/DDBJ whole genome shotgun (WGS) entry which is preliminary data.</text>
</comment>
<dbReference type="InterPro" id="IPR016461">
    <property type="entry name" value="COMT-like"/>
</dbReference>
<keyword evidence="2" id="KW-0808">Transferase</keyword>
<evidence type="ECO:0000256" key="3">
    <source>
        <dbReference type="ARBA" id="ARBA00022691"/>
    </source>
</evidence>
<protein>
    <recommendedName>
        <fullName evidence="4">O-methyltransferase C-terminal domain-containing protein</fullName>
    </recommendedName>
</protein>
<keyword evidence="1" id="KW-0489">Methyltransferase</keyword>
<dbReference type="Proteomes" id="UP000283895">
    <property type="component" value="Unassembled WGS sequence"/>
</dbReference>
<gene>
    <name evidence="5" type="ORF">VMCG_01225</name>
</gene>
<evidence type="ECO:0000259" key="4">
    <source>
        <dbReference type="Pfam" id="PF00891"/>
    </source>
</evidence>
<dbReference type="InterPro" id="IPR036388">
    <property type="entry name" value="WH-like_DNA-bd_sf"/>
</dbReference>
<dbReference type="STRING" id="356882.A0A423X5X8"/>
<organism evidence="5 6">
    <name type="scientific">Cytospora schulzeri</name>
    <dbReference type="NCBI Taxonomy" id="448051"/>
    <lineage>
        <taxon>Eukaryota</taxon>
        <taxon>Fungi</taxon>
        <taxon>Dikarya</taxon>
        <taxon>Ascomycota</taxon>
        <taxon>Pezizomycotina</taxon>
        <taxon>Sordariomycetes</taxon>
        <taxon>Sordariomycetidae</taxon>
        <taxon>Diaporthales</taxon>
        <taxon>Cytosporaceae</taxon>
        <taxon>Cytospora</taxon>
    </lineage>
</organism>
<accession>A0A423X5X8</accession>
<dbReference type="PANTHER" id="PTHR43712">
    <property type="entry name" value="PUTATIVE (AFU_ORTHOLOGUE AFUA_4G14580)-RELATED"/>
    <property type="match status" value="1"/>
</dbReference>
<dbReference type="Gene3D" id="1.10.10.10">
    <property type="entry name" value="Winged helix-like DNA-binding domain superfamily/Winged helix DNA-binding domain"/>
    <property type="match status" value="1"/>
</dbReference>
<reference evidence="5 6" key="1">
    <citation type="submission" date="2015-09" db="EMBL/GenBank/DDBJ databases">
        <title>Host preference determinants of Valsa canker pathogens revealed by comparative genomics.</title>
        <authorList>
            <person name="Yin Z."/>
            <person name="Huang L."/>
        </authorList>
    </citation>
    <scope>NUCLEOTIDE SEQUENCE [LARGE SCALE GENOMIC DNA]</scope>
    <source>
        <strain evidence="5 6">03-1</strain>
    </source>
</reference>
<dbReference type="InterPro" id="IPR036390">
    <property type="entry name" value="WH_DNA-bd_sf"/>
</dbReference>
<dbReference type="PANTHER" id="PTHR43712:SF12">
    <property type="entry name" value="STERIGMATOCYSTIN 8-O-METHYLTRANSFERASE"/>
    <property type="match status" value="1"/>
</dbReference>
<dbReference type="InterPro" id="IPR001077">
    <property type="entry name" value="COMT_C"/>
</dbReference>
<evidence type="ECO:0000313" key="6">
    <source>
        <dbReference type="Proteomes" id="UP000283895"/>
    </source>
</evidence>
<keyword evidence="6" id="KW-1185">Reference proteome</keyword>
<dbReference type="Pfam" id="PF00891">
    <property type="entry name" value="Methyltransf_2"/>
    <property type="match status" value="1"/>
</dbReference>
<keyword evidence="3" id="KW-0949">S-adenosyl-L-methionine</keyword>
<dbReference type="PROSITE" id="PS51683">
    <property type="entry name" value="SAM_OMT_II"/>
    <property type="match status" value="1"/>
</dbReference>
<evidence type="ECO:0000256" key="2">
    <source>
        <dbReference type="ARBA" id="ARBA00022679"/>
    </source>
</evidence>
<dbReference type="GO" id="GO:0008171">
    <property type="term" value="F:O-methyltransferase activity"/>
    <property type="evidence" value="ECO:0007669"/>
    <property type="project" value="InterPro"/>
</dbReference>
<dbReference type="GO" id="GO:0032259">
    <property type="term" value="P:methylation"/>
    <property type="evidence" value="ECO:0007669"/>
    <property type="project" value="UniProtKB-KW"/>
</dbReference>
<sequence>MHCMYHYKIPQKFAVGETIPIPELSRRCGADEETLTRLVQHAVPKGFLGQPVPGQVAHTAFSAMLAASPEITDWVGYVCEDLQPAAAHLPHALTKWPGPPWRPDQTGHNLAAGRSGTFWDTLADDPVRARRFASSMSFMQQLPGWQPAAALEPDIFDWGALDPDAVVVDVGGGDGTFAVALADRHRKLKRIVVQDTPVVVKEARPGIPVHLHHVIELQSHDFFHPQPVRGADIYFLRKILHDWPDEFAIKILQQLIPALKPGARILINDDFLPLPVVLSPNQEWRVRGQDLAMMALFNSKERTGAQWEGLIRRADPRFNLKSVTPMAPGPLSLIEVVWEKTSV</sequence>
<evidence type="ECO:0000256" key="1">
    <source>
        <dbReference type="ARBA" id="ARBA00022603"/>
    </source>
</evidence>
<evidence type="ECO:0000313" key="5">
    <source>
        <dbReference type="EMBL" id="ROW11335.1"/>
    </source>
</evidence>
<dbReference type="Gene3D" id="3.40.50.150">
    <property type="entry name" value="Vaccinia Virus protein VP39"/>
    <property type="match status" value="1"/>
</dbReference>
<proteinExistence type="predicted"/>
<dbReference type="SUPFAM" id="SSF53335">
    <property type="entry name" value="S-adenosyl-L-methionine-dependent methyltransferases"/>
    <property type="match status" value="1"/>
</dbReference>
<dbReference type="SUPFAM" id="SSF46785">
    <property type="entry name" value="Winged helix' DNA-binding domain"/>
    <property type="match status" value="1"/>
</dbReference>